<reference evidence="2" key="1">
    <citation type="submission" date="2013-08" db="EMBL/GenBank/DDBJ databases">
        <authorList>
            <person name="Mendez C."/>
            <person name="Richter M."/>
            <person name="Ferrer M."/>
            <person name="Sanchez J."/>
        </authorList>
    </citation>
    <scope>NUCLEOTIDE SEQUENCE</scope>
</reference>
<sequence length="118" mass="12812">VVMAIAVSIGVGYLVASITILFKRSNQFLNLLQFALLFLIMTPFTDLPGTWKYISALVPVAPMMGILRHLATGGGHFTGESTWFLLGAVNMVLWLAVGYGVYGLAHSRARSRGVLGHY</sequence>
<protein>
    <submittedName>
        <fullName evidence="2">ABC-type polysaccharide/polyol phosphate export system, permease component</fullName>
    </submittedName>
</protein>
<gene>
    <name evidence="2" type="ORF">B1A_16982</name>
</gene>
<organism evidence="2">
    <name type="scientific">mine drainage metagenome</name>
    <dbReference type="NCBI Taxonomy" id="410659"/>
    <lineage>
        <taxon>unclassified sequences</taxon>
        <taxon>metagenomes</taxon>
        <taxon>ecological metagenomes</taxon>
    </lineage>
</organism>
<proteinExistence type="predicted"/>
<comment type="caution">
    <text evidence="2">The sequence shown here is derived from an EMBL/GenBank/DDBJ whole genome shotgun (WGS) entry which is preliminary data.</text>
</comment>
<keyword evidence="1" id="KW-0472">Membrane</keyword>
<keyword evidence="1" id="KW-0812">Transmembrane</keyword>
<keyword evidence="1" id="KW-1133">Transmembrane helix</keyword>
<evidence type="ECO:0000313" key="2">
    <source>
        <dbReference type="EMBL" id="EQD39172.1"/>
    </source>
</evidence>
<feature type="transmembrane region" description="Helical" evidence="1">
    <location>
        <begin position="29"/>
        <end position="45"/>
    </location>
</feature>
<dbReference type="EMBL" id="AUZX01012485">
    <property type="protein sequence ID" value="EQD39172.1"/>
    <property type="molecule type" value="Genomic_DNA"/>
</dbReference>
<evidence type="ECO:0000256" key="1">
    <source>
        <dbReference type="SAM" id="Phobius"/>
    </source>
</evidence>
<reference evidence="2" key="2">
    <citation type="journal article" date="2014" name="ISME J.">
        <title>Microbial stratification in low pH oxic and suboxic macroscopic growths along an acid mine drainage.</title>
        <authorList>
            <person name="Mendez-Garcia C."/>
            <person name="Mesa V."/>
            <person name="Sprenger R.R."/>
            <person name="Richter M."/>
            <person name="Diez M.S."/>
            <person name="Solano J."/>
            <person name="Bargiela R."/>
            <person name="Golyshina O.V."/>
            <person name="Manteca A."/>
            <person name="Ramos J.L."/>
            <person name="Gallego J.R."/>
            <person name="Llorente I."/>
            <person name="Martins Dos Santos V.A."/>
            <person name="Jensen O.N."/>
            <person name="Pelaez A.I."/>
            <person name="Sanchez J."/>
            <person name="Ferrer M."/>
        </authorList>
    </citation>
    <scope>NUCLEOTIDE SEQUENCE</scope>
</reference>
<accession>T0Z4V1</accession>
<feature type="transmembrane region" description="Helical" evidence="1">
    <location>
        <begin position="83"/>
        <end position="105"/>
    </location>
</feature>
<feature type="non-terminal residue" evidence="2">
    <location>
        <position position="1"/>
    </location>
</feature>
<dbReference type="AlphaFoldDB" id="T0Z4V1"/>
<feature type="transmembrane region" description="Helical" evidence="1">
    <location>
        <begin position="6"/>
        <end position="22"/>
    </location>
</feature>
<name>T0Z4V1_9ZZZZ</name>